<dbReference type="SUPFAM" id="SSF52218">
    <property type="entry name" value="Flavoproteins"/>
    <property type="match status" value="1"/>
</dbReference>
<feature type="domain" description="NADPH-dependent FMN reductase-like" evidence="6">
    <location>
        <begin position="1"/>
        <end position="132"/>
    </location>
</feature>
<evidence type="ECO:0000313" key="7">
    <source>
        <dbReference type="EMBL" id="BAI60121.1"/>
    </source>
</evidence>
<dbReference type="GeneID" id="8680215"/>
<dbReference type="Proteomes" id="UP000001882">
    <property type="component" value="Chromosome"/>
</dbReference>
<keyword evidence="8" id="KW-1185">Reference proteome</keyword>
<dbReference type="GO" id="GO:0016491">
    <property type="term" value="F:oxidoreductase activity"/>
    <property type="evidence" value="ECO:0007669"/>
    <property type="project" value="InterPro"/>
</dbReference>
<evidence type="ECO:0000256" key="4">
    <source>
        <dbReference type="ARBA" id="ARBA00022643"/>
    </source>
</evidence>
<dbReference type="PANTHER" id="PTHR43278">
    <property type="entry name" value="NAD(P)H-DEPENDENT FMN-CONTAINING OXIDOREDUCTASE YWQN-RELATED"/>
    <property type="match status" value="1"/>
</dbReference>
<evidence type="ECO:0000256" key="2">
    <source>
        <dbReference type="ARBA" id="ARBA00001966"/>
    </source>
</evidence>
<comment type="similarity">
    <text evidence="5">Belongs to the SsuE family. Isf subfamily.</text>
</comment>
<organism evidence="7 8">
    <name type="scientific">Methanocella paludicola (strain DSM 17711 / JCM 13418 / NBRC 101707 / SANAE)</name>
    <dbReference type="NCBI Taxonomy" id="304371"/>
    <lineage>
        <taxon>Archaea</taxon>
        <taxon>Methanobacteriati</taxon>
        <taxon>Methanobacteriota</taxon>
        <taxon>Stenosarchaea group</taxon>
        <taxon>Methanomicrobia</taxon>
        <taxon>Methanocellales</taxon>
        <taxon>Methanocellaceae</taxon>
        <taxon>Methanocella</taxon>
    </lineage>
</organism>
<evidence type="ECO:0000313" key="8">
    <source>
        <dbReference type="Proteomes" id="UP000001882"/>
    </source>
</evidence>
<dbReference type="InterPro" id="IPR005025">
    <property type="entry name" value="FMN_Rdtase-like_dom"/>
</dbReference>
<evidence type="ECO:0000259" key="6">
    <source>
        <dbReference type="Pfam" id="PF03358"/>
    </source>
</evidence>
<evidence type="ECO:0000256" key="5">
    <source>
        <dbReference type="ARBA" id="ARBA00038292"/>
    </source>
</evidence>
<accession>D1YUJ9</accession>
<sequence>MRVIGLAGSPRAWNSATLRLVEAAAEGAAGAGADIEVIEAAHLNIRRCRGCGRCFATGRCAQDDDFSYLAERLEAADGIIMGSPAYAGGVTAPVETIMERMCDAAHCRRFEGKYGAAISISRDGDEGYVLEHIGRFLDGCGVAVAGGLAASFDGKGDALAMAEELGKELSLAINERRLYPEHEEAKERFLREFGETIVSNKERWAHDYRYWREKGWV</sequence>
<evidence type="ECO:0000256" key="1">
    <source>
        <dbReference type="ARBA" id="ARBA00001917"/>
    </source>
</evidence>
<keyword evidence="4" id="KW-0288">FMN</keyword>
<dbReference type="KEGG" id="mpd:MCP_0049"/>
<reference evidence="7 8" key="2">
    <citation type="journal article" date="2008" name="Int. J. Syst. Evol. Microbiol.">
        <title>Methanocella paludicola gen. nov., sp. nov., a methane-producing archaeon, the first isolate of the lineage 'Rice Cluster I', and proposal of the new archaeal order Methanocellales ord. nov.</title>
        <authorList>
            <person name="Sakai S."/>
            <person name="Imachi H."/>
            <person name="Hanada S."/>
            <person name="Ohashi A."/>
            <person name="Harada H."/>
            <person name="Kamagata Y."/>
        </authorList>
    </citation>
    <scope>NUCLEOTIDE SEQUENCE [LARGE SCALE GENOMIC DNA]</scope>
    <source>
        <strain evidence="8">DSM 17711 / JCM 13418 / NBRC 101707 / SANAE</strain>
    </source>
</reference>
<dbReference type="InterPro" id="IPR029039">
    <property type="entry name" value="Flavoprotein-like_sf"/>
</dbReference>
<keyword evidence="3" id="KW-0285">Flavoprotein</keyword>
<evidence type="ECO:0000256" key="3">
    <source>
        <dbReference type="ARBA" id="ARBA00022630"/>
    </source>
</evidence>
<dbReference type="InterPro" id="IPR051796">
    <property type="entry name" value="ISF_SsuE-like"/>
</dbReference>
<dbReference type="STRING" id="304371.MCP_0049"/>
<dbReference type="OrthoDB" id="9059at2157"/>
<protein>
    <submittedName>
        <fullName evidence="7">Iron-sulfur flavoprotein</fullName>
    </submittedName>
</protein>
<dbReference type="RefSeq" id="WP_012898801.1">
    <property type="nucleotide sequence ID" value="NC_013665.1"/>
</dbReference>
<dbReference type="EMBL" id="AP011532">
    <property type="protein sequence ID" value="BAI60121.1"/>
    <property type="molecule type" value="Genomic_DNA"/>
</dbReference>
<comment type="cofactor">
    <cofactor evidence="1">
        <name>FMN</name>
        <dbReference type="ChEBI" id="CHEBI:58210"/>
    </cofactor>
</comment>
<dbReference type="Gene3D" id="3.40.50.360">
    <property type="match status" value="1"/>
</dbReference>
<dbReference type="AlphaFoldDB" id="D1YUJ9"/>
<dbReference type="eggNOG" id="arCOG02573">
    <property type="taxonomic scope" value="Archaea"/>
</dbReference>
<dbReference type="Pfam" id="PF03358">
    <property type="entry name" value="FMN_red"/>
    <property type="match status" value="1"/>
</dbReference>
<name>D1YUJ9_METPS</name>
<proteinExistence type="inferred from homology"/>
<comment type="cofactor">
    <cofactor evidence="2">
        <name>[4Fe-4S] cluster</name>
        <dbReference type="ChEBI" id="CHEBI:49883"/>
    </cofactor>
</comment>
<reference evidence="7 8" key="1">
    <citation type="journal article" date="2007" name="Appl. Environ. Microbiol.">
        <title>Isolation of key methanogens for global methane emission from rice paddy fields: a novel isolate affiliated with the clone cluster rice cluster I.</title>
        <authorList>
            <person name="Sakai S."/>
            <person name="Imachi H."/>
            <person name="Sekiguchi Y."/>
            <person name="Ohashi A."/>
            <person name="Harada H."/>
            <person name="Kamagata Y."/>
        </authorList>
    </citation>
    <scope>NUCLEOTIDE SEQUENCE [LARGE SCALE GENOMIC DNA]</scope>
    <source>
        <strain evidence="8">DSM 17711 / JCM 13418 / NBRC 101707 / SANAE</strain>
    </source>
</reference>
<gene>
    <name evidence="7" type="ordered locus">MCP_0049</name>
</gene>
<dbReference type="InParanoid" id="D1YUJ9"/>
<reference evidence="8" key="3">
    <citation type="journal article" date="2011" name="PLoS ONE">
        <title>Genome sequence of a mesophilic hydrogenotrophic methanogen Methanocella paludicola, the first cultivated representative of the order Methanocellales.</title>
        <authorList>
            <person name="Sakai S."/>
            <person name="Takaki Y."/>
            <person name="Shimamura S."/>
            <person name="Sekine M."/>
            <person name="Tajima T."/>
            <person name="Kosugi H."/>
            <person name="Ichikawa N."/>
            <person name="Tasumi E."/>
            <person name="Hiraki A.T."/>
            <person name="Shimizu A."/>
            <person name="Kato Y."/>
            <person name="Nishiko R."/>
            <person name="Mori K."/>
            <person name="Fujita N."/>
            <person name="Imachi H."/>
            <person name="Takai K."/>
        </authorList>
    </citation>
    <scope>NUCLEOTIDE SEQUENCE [LARGE SCALE GENOMIC DNA]</scope>
    <source>
        <strain evidence="8">DSM 17711 / JCM 13418 / NBRC 101707 / SANAE</strain>
    </source>
</reference>
<dbReference type="PANTHER" id="PTHR43278:SF1">
    <property type="entry name" value="IRON-SULFUR FLAVOPROTEIN MJ1083"/>
    <property type="match status" value="1"/>
</dbReference>